<dbReference type="InterPro" id="IPR017907">
    <property type="entry name" value="Znf_RING_CS"/>
</dbReference>
<dbReference type="PROSITE" id="PS50089">
    <property type="entry name" value="ZF_RING_2"/>
    <property type="match status" value="1"/>
</dbReference>
<gene>
    <name evidence="7" type="ORF">V1264_004125</name>
</gene>
<dbReference type="InterPro" id="IPR001841">
    <property type="entry name" value="Znf_RING"/>
</dbReference>
<evidence type="ECO:0000256" key="4">
    <source>
        <dbReference type="PROSITE-ProRule" id="PRU00175"/>
    </source>
</evidence>
<evidence type="ECO:0000313" key="8">
    <source>
        <dbReference type="Proteomes" id="UP001374579"/>
    </source>
</evidence>
<evidence type="ECO:0000256" key="3">
    <source>
        <dbReference type="ARBA" id="ARBA00022833"/>
    </source>
</evidence>
<proteinExistence type="predicted"/>
<dbReference type="InterPro" id="IPR047153">
    <property type="entry name" value="TRIM45/56/19-like"/>
</dbReference>
<dbReference type="Pfam" id="PF00097">
    <property type="entry name" value="zf-C3HC4"/>
    <property type="match status" value="1"/>
</dbReference>
<dbReference type="InterPro" id="IPR018957">
    <property type="entry name" value="Znf_C3HC4_RING-type"/>
</dbReference>
<name>A0AAN9B1W9_9CAEN</name>
<dbReference type="SUPFAM" id="SSF57850">
    <property type="entry name" value="RING/U-box"/>
    <property type="match status" value="1"/>
</dbReference>
<keyword evidence="1" id="KW-0479">Metal-binding</keyword>
<keyword evidence="5" id="KW-0175">Coiled coil</keyword>
<protein>
    <recommendedName>
        <fullName evidence="6">RING-type domain-containing protein</fullName>
    </recommendedName>
</protein>
<keyword evidence="3" id="KW-0862">Zinc</keyword>
<dbReference type="InterPro" id="IPR043136">
    <property type="entry name" value="B30.2/SPRY_sf"/>
</dbReference>
<dbReference type="PANTHER" id="PTHR25462">
    <property type="entry name" value="BONUS, ISOFORM C-RELATED"/>
    <property type="match status" value="1"/>
</dbReference>
<dbReference type="InterPro" id="IPR003877">
    <property type="entry name" value="SPRY_dom"/>
</dbReference>
<dbReference type="Pfam" id="PF00622">
    <property type="entry name" value="SPRY"/>
    <property type="match status" value="1"/>
</dbReference>
<dbReference type="GO" id="GO:0061630">
    <property type="term" value="F:ubiquitin protein ligase activity"/>
    <property type="evidence" value="ECO:0007669"/>
    <property type="project" value="TreeGrafter"/>
</dbReference>
<dbReference type="EMBL" id="JBAMIC010000013">
    <property type="protein sequence ID" value="KAK7097101.1"/>
    <property type="molecule type" value="Genomic_DNA"/>
</dbReference>
<evidence type="ECO:0000313" key="7">
    <source>
        <dbReference type="EMBL" id="KAK7097101.1"/>
    </source>
</evidence>
<dbReference type="InterPro" id="IPR013083">
    <property type="entry name" value="Znf_RING/FYVE/PHD"/>
</dbReference>
<dbReference type="Gene3D" id="3.30.160.60">
    <property type="entry name" value="Classic Zinc Finger"/>
    <property type="match status" value="1"/>
</dbReference>
<dbReference type="SMART" id="SM00184">
    <property type="entry name" value="RING"/>
    <property type="match status" value="1"/>
</dbReference>
<dbReference type="GO" id="GO:0008270">
    <property type="term" value="F:zinc ion binding"/>
    <property type="evidence" value="ECO:0007669"/>
    <property type="project" value="UniProtKB-KW"/>
</dbReference>
<dbReference type="Gene3D" id="3.30.40.10">
    <property type="entry name" value="Zinc/RING finger domain, C3HC4 (zinc finger)"/>
    <property type="match status" value="1"/>
</dbReference>
<accession>A0AAN9B1W9</accession>
<feature type="domain" description="RING-type" evidence="6">
    <location>
        <begin position="15"/>
        <end position="55"/>
    </location>
</feature>
<evidence type="ECO:0000256" key="5">
    <source>
        <dbReference type="SAM" id="Coils"/>
    </source>
</evidence>
<dbReference type="AlphaFoldDB" id="A0AAN9B1W9"/>
<reference evidence="7 8" key="1">
    <citation type="submission" date="2024-02" db="EMBL/GenBank/DDBJ databases">
        <title>Chromosome-scale genome assembly of the rough periwinkle Littorina saxatilis.</title>
        <authorList>
            <person name="De Jode A."/>
            <person name="Faria R."/>
            <person name="Formenti G."/>
            <person name="Sims Y."/>
            <person name="Smith T.P."/>
            <person name="Tracey A."/>
            <person name="Wood J.M.D."/>
            <person name="Zagrodzka Z.B."/>
            <person name="Johannesson K."/>
            <person name="Butlin R.K."/>
            <person name="Leder E.H."/>
        </authorList>
    </citation>
    <scope>NUCLEOTIDE SEQUENCE [LARGE SCALE GENOMIC DNA]</scope>
    <source>
        <strain evidence="7">Snail1</strain>
        <tissue evidence="7">Muscle</tissue>
    </source>
</reference>
<dbReference type="CDD" id="cd19757">
    <property type="entry name" value="Bbox1"/>
    <property type="match status" value="1"/>
</dbReference>
<evidence type="ECO:0000256" key="1">
    <source>
        <dbReference type="ARBA" id="ARBA00022723"/>
    </source>
</evidence>
<organism evidence="7 8">
    <name type="scientific">Littorina saxatilis</name>
    <dbReference type="NCBI Taxonomy" id="31220"/>
    <lineage>
        <taxon>Eukaryota</taxon>
        <taxon>Metazoa</taxon>
        <taxon>Spiralia</taxon>
        <taxon>Lophotrochozoa</taxon>
        <taxon>Mollusca</taxon>
        <taxon>Gastropoda</taxon>
        <taxon>Caenogastropoda</taxon>
        <taxon>Littorinimorpha</taxon>
        <taxon>Littorinoidea</taxon>
        <taxon>Littorinidae</taxon>
        <taxon>Littorina</taxon>
    </lineage>
</organism>
<feature type="coiled-coil region" evidence="5">
    <location>
        <begin position="215"/>
        <end position="242"/>
    </location>
</feature>
<keyword evidence="8" id="KW-1185">Reference proteome</keyword>
<comment type="caution">
    <text evidence="7">The sequence shown here is derived from an EMBL/GenBank/DDBJ whole genome shotgun (WGS) entry which is preliminary data.</text>
</comment>
<sequence>MATASVPVQPEEYECTICHEYFKEPKILPCGHLLCRHCLLSWLQSQDEALCPLCRCPIIEKKAKKSGKSLARVADGFLTDSAMGALVEAHRLLSKQHTCCACVNVAAVCLCVDCGDMFCQGCTTLHKKQSMSKNHAVEKLSSLTPEKLAASSRTACAAHSDKLPEVFCPTHGQSVCLRCATTVHRQCPDVMDLEEKVGQARTVLAELAATLTTGENKLEQSIKQLDEQLKQIDRQTQSAIAELRVTFDRLETAVKTHRQLAEEQVLKTSSDKKKSLLDAKNHLLKRRGKLTSHKIVVVRSQGVITRHEVTDMTPEMRKLMNGLDRSTSLPANFKVSSGMTLVIDPEEVSQIERALSDLGKAKVTSTADGAMASAIAKPMYRSVTSRHVQVWQDVDVLCYSSTSRSTPVAQFIAPQPLSPQCDNFAFEIINEGEERCIAIGLCPLNYCAGRQPGWDSDSVGYHADDGGIFAGAGHTTRCVDKCSKGDIMVCKLDFSTSRVHFYKNFAQVFAVRVNIPHAGFHPIVGMHSQGEAVKLLQKEPWQ</sequence>
<dbReference type="InterPro" id="IPR013320">
    <property type="entry name" value="ConA-like_dom_sf"/>
</dbReference>
<dbReference type="PANTHER" id="PTHR25462:SF296">
    <property type="entry name" value="MEIOTIC P26, ISOFORM F"/>
    <property type="match status" value="1"/>
</dbReference>
<dbReference type="PROSITE" id="PS00518">
    <property type="entry name" value="ZF_RING_1"/>
    <property type="match status" value="1"/>
</dbReference>
<keyword evidence="2 4" id="KW-0863">Zinc-finger</keyword>
<dbReference type="Gene3D" id="2.60.120.920">
    <property type="match status" value="1"/>
</dbReference>
<dbReference type="Proteomes" id="UP001374579">
    <property type="component" value="Unassembled WGS sequence"/>
</dbReference>
<evidence type="ECO:0000256" key="2">
    <source>
        <dbReference type="ARBA" id="ARBA00022771"/>
    </source>
</evidence>
<dbReference type="SUPFAM" id="SSF49899">
    <property type="entry name" value="Concanavalin A-like lectins/glucanases"/>
    <property type="match status" value="1"/>
</dbReference>
<evidence type="ECO:0000259" key="6">
    <source>
        <dbReference type="PROSITE" id="PS50089"/>
    </source>
</evidence>
<dbReference type="SUPFAM" id="SSF57845">
    <property type="entry name" value="B-box zinc-binding domain"/>
    <property type="match status" value="1"/>
</dbReference>